<dbReference type="GO" id="GO:0005576">
    <property type="term" value="C:extracellular region"/>
    <property type="evidence" value="ECO:0007669"/>
    <property type="project" value="UniProtKB-SubCell"/>
</dbReference>
<dbReference type="OrthoDB" id="9443437at2759"/>
<dbReference type="Pfam" id="PF00049">
    <property type="entry name" value="Insulin"/>
    <property type="match status" value="1"/>
</dbReference>
<evidence type="ECO:0000256" key="6">
    <source>
        <dbReference type="ARBA" id="ARBA00023157"/>
    </source>
</evidence>
<reference evidence="10" key="1">
    <citation type="submission" date="2025-08" db="UniProtKB">
        <authorList>
            <consortium name="Ensembl"/>
        </authorList>
    </citation>
    <scope>IDENTIFICATION</scope>
</reference>
<sequence length="156" mass="17907">MYTMYLRTCLLSLLVAVIAPYHCQAMERDELGIKLCGREFIRTVVLSCGGSRWKRYSPKPGQERVSPYRDILDRLNRDFMDEPELMNSVYGEEAPDSPPSALRQRDPTMEQLLGSLYDPLVREEQEDVNLRMKRSTGPAGSCCQRGCTKTEIMKFC</sequence>
<evidence type="ECO:0000256" key="2">
    <source>
        <dbReference type="ARBA" id="ARBA00009034"/>
    </source>
</evidence>
<proteinExistence type="inferred from homology"/>
<evidence type="ECO:0000256" key="5">
    <source>
        <dbReference type="ARBA" id="ARBA00022702"/>
    </source>
</evidence>
<protein>
    <recommendedName>
        <fullName evidence="9">Insulin-like domain-containing protein</fullName>
    </recommendedName>
</protein>
<dbReference type="CDD" id="cd04365">
    <property type="entry name" value="IlGF_relaxin_like"/>
    <property type="match status" value="1"/>
</dbReference>
<evidence type="ECO:0000256" key="4">
    <source>
        <dbReference type="ARBA" id="ARBA00022525"/>
    </source>
</evidence>
<keyword evidence="4 7" id="KW-0964">Secreted</keyword>
<name>A0A8C5PXL4_9ANUR</name>
<keyword evidence="8" id="KW-0732">Signal</keyword>
<dbReference type="InterPro" id="IPR022353">
    <property type="entry name" value="Insulin_CS"/>
</dbReference>
<dbReference type="Proteomes" id="UP000694569">
    <property type="component" value="Unplaced"/>
</dbReference>
<dbReference type="GeneTree" id="ENSGT00940000154396"/>
<accession>A0A8C5PXL4</accession>
<evidence type="ECO:0000256" key="1">
    <source>
        <dbReference type="ARBA" id="ARBA00004613"/>
    </source>
</evidence>
<dbReference type="InterPro" id="IPR051777">
    <property type="entry name" value="Insulin-like_neuro_ligands"/>
</dbReference>
<dbReference type="GO" id="GO:0001664">
    <property type="term" value="F:G protein-coupled receptor binding"/>
    <property type="evidence" value="ECO:0007669"/>
    <property type="project" value="TreeGrafter"/>
</dbReference>
<evidence type="ECO:0000313" key="11">
    <source>
        <dbReference type="Proteomes" id="UP000694569"/>
    </source>
</evidence>
<dbReference type="SUPFAM" id="SSF56994">
    <property type="entry name" value="Insulin-like"/>
    <property type="match status" value="1"/>
</dbReference>
<comment type="subcellular location">
    <subcellularLocation>
        <location evidence="1 7">Secreted</location>
    </subcellularLocation>
</comment>
<feature type="chain" id="PRO_5034125304" description="Insulin-like domain-containing protein" evidence="8">
    <location>
        <begin position="26"/>
        <end position="156"/>
    </location>
</feature>
<dbReference type="InterPro" id="IPR016179">
    <property type="entry name" value="Insulin-like"/>
</dbReference>
<dbReference type="SMART" id="SM00078">
    <property type="entry name" value="IlGF"/>
    <property type="match status" value="1"/>
</dbReference>
<feature type="signal peptide" evidence="8">
    <location>
        <begin position="1"/>
        <end position="25"/>
    </location>
</feature>
<keyword evidence="11" id="KW-1185">Reference proteome</keyword>
<dbReference type="GO" id="GO:0005179">
    <property type="term" value="F:hormone activity"/>
    <property type="evidence" value="ECO:0007669"/>
    <property type="project" value="UniProtKB-KW"/>
</dbReference>
<comment type="similarity">
    <text evidence="2 7">Belongs to the insulin family.</text>
</comment>
<reference evidence="10" key="2">
    <citation type="submission" date="2025-09" db="UniProtKB">
        <authorList>
            <consortium name="Ensembl"/>
        </authorList>
    </citation>
    <scope>IDENTIFICATION</scope>
</reference>
<feature type="domain" description="Insulin-like" evidence="9">
    <location>
        <begin position="33"/>
        <end position="156"/>
    </location>
</feature>
<dbReference type="PANTHER" id="PTHR20968">
    <property type="entry name" value="ILGF DOMAIN-CONTAINING PROTEIN"/>
    <property type="match status" value="1"/>
</dbReference>
<evidence type="ECO:0000256" key="3">
    <source>
        <dbReference type="ARBA" id="ARBA00011207"/>
    </source>
</evidence>
<dbReference type="PROSITE" id="PS00262">
    <property type="entry name" value="INSULIN"/>
    <property type="match status" value="1"/>
</dbReference>
<comment type="subunit">
    <text evidence="3">Heterodimer of a B chain and an A chain linked by two disulfide bonds.</text>
</comment>
<keyword evidence="5" id="KW-0372">Hormone</keyword>
<evidence type="ECO:0000256" key="7">
    <source>
        <dbReference type="RuleBase" id="RU000406"/>
    </source>
</evidence>
<dbReference type="AlphaFoldDB" id="A0A8C5PXL4"/>
<keyword evidence="6" id="KW-1015">Disulfide bond</keyword>
<dbReference type="InterPro" id="IPR036438">
    <property type="entry name" value="Insulin-like_sf"/>
</dbReference>
<evidence type="ECO:0000256" key="8">
    <source>
        <dbReference type="SAM" id="SignalP"/>
    </source>
</evidence>
<dbReference type="Ensembl" id="ENSLLET00000030069.1">
    <property type="protein sequence ID" value="ENSLLEP00000028942.1"/>
    <property type="gene ID" value="ENSLLEG00000018377.1"/>
</dbReference>
<organism evidence="10 11">
    <name type="scientific">Leptobrachium leishanense</name>
    <name type="common">Leishan spiny toad</name>
    <dbReference type="NCBI Taxonomy" id="445787"/>
    <lineage>
        <taxon>Eukaryota</taxon>
        <taxon>Metazoa</taxon>
        <taxon>Chordata</taxon>
        <taxon>Craniata</taxon>
        <taxon>Vertebrata</taxon>
        <taxon>Euteleostomi</taxon>
        <taxon>Amphibia</taxon>
        <taxon>Batrachia</taxon>
        <taxon>Anura</taxon>
        <taxon>Pelobatoidea</taxon>
        <taxon>Megophryidae</taxon>
        <taxon>Leptobrachium</taxon>
    </lineage>
</organism>
<dbReference type="Gene3D" id="1.10.100.10">
    <property type="entry name" value="Insulin-like"/>
    <property type="match status" value="1"/>
</dbReference>
<evidence type="ECO:0000259" key="9">
    <source>
        <dbReference type="SMART" id="SM00078"/>
    </source>
</evidence>
<evidence type="ECO:0000313" key="10">
    <source>
        <dbReference type="Ensembl" id="ENSLLEP00000028942.1"/>
    </source>
</evidence>